<feature type="transmembrane region" description="Helical" evidence="1">
    <location>
        <begin position="74"/>
        <end position="95"/>
    </location>
</feature>
<accession>A0A1H6IIA8</accession>
<dbReference type="AlphaFoldDB" id="A0A1H6IIA8"/>
<dbReference type="STRING" id="370526.SAMN04489835_0246"/>
<evidence type="ECO:0000313" key="2">
    <source>
        <dbReference type="EMBL" id="SEH47632.1"/>
    </source>
</evidence>
<keyword evidence="3" id="KW-1185">Reference proteome</keyword>
<evidence type="ECO:0000256" key="1">
    <source>
        <dbReference type="SAM" id="Phobius"/>
    </source>
</evidence>
<dbReference type="EMBL" id="LT629971">
    <property type="protein sequence ID" value="SEH47632.1"/>
    <property type="molecule type" value="Genomic_DNA"/>
</dbReference>
<proteinExistence type="predicted"/>
<keyword evidence="1" id="KW-1133">Transmembrane helix</keyword>
<name>A0A1H6IIA8_MYCRU</name>
<evidence type="ECO:0000313" key="3">
    <source>
        <dbReference type="Proteomes" id="UP000182915"/>
    </source>
</evidence>
<protein>
    <submittedName>
        <fullName evidence="2">Uncharacterized protein</fullName>
    </submittedName>
</protein>
<keyword evidence="1" id="KW-0472">Membrane</keyword>
<feature type="transmembrane region" description="Helical" evidence="1">
    <location>
        <begin position="39"/>
        <end position="62"/>
    </location>
</feature>
<gene>
    <name evidence="2" type="ORF">SAMN04489835_0246</name>
</gene>
<feature type="transmembrane region" description="Helical" evidence="1">
    <location>
        <begin position="12"/>
        <end position="33"/>
    </location>
</feature>
<keyword evidence="1" id="KW-0812">Transmembrane</keyword>
<sequence>MVKGVPAQRHTAGYGPWSLVAALFNVLVIELAVWATLPYLLLAIYVVPLIVVDLIVAIVLEARKGASGQVGRGMLIGLLCVPAGLIVLVPGFLAAQAAGLV</sequence>
<reference evidence="3" key="1">
    <citation type="submission" date="2016-10" db="EMBL/GenBank/DDBJ databases">
        <authorList>
            <person name="Varghese N."/>
            <person name="Submissions S."/>
        </authorList>
    </citation>
    <scope>NUCLEOTIDE SEQUENCE [LARGE SCALE GENOMIC DNA]</scope>
    <source>
        <strain evidence="3">DSM 45405</strain>
    </source>
</reference>
<organism evidence="2 3">
    <name type="scientific">Mycolicibacterium rutilum</name>
    <name type="common">Mycobacterium rutilum</name>
    <dbReference type="NCBI Taxonomy" id="370526"/>
    <lineage>
        <taxon>Bacteria</taxon>
        <taxon>Bacillati</taxon>
        <taxon>Actinomycetota</taxon>
        <taxon>Actinomycetes</taxon>
        <taxon>Mycobacteriales</taxon>
        <taxon>Mycobacteriaceae</taxon>
        <taxon>Mycolicibacterium</taxon>
    </lineage>
</organism>
<dbReference type="Proteomes" id="UP000182915">
    <property type="component" value="Chromosome I"/>
</dbReference>